<feature type="region of interest" description="Disordered" evidence="1">
    <location>
        <begin position="1"/>
        <end position="76"/>
    </location>
</feature>
<reference evidence="2 3" key="1">
    <citation type="submission" date="2023-03" db="EMBL/GenBank/DDBJ databases">
        <title>WGS of Gossypium arboreum.</title>
        <authorList>
            <person name="Yu D."/>
        </authorList>
    </citation>
    <scope>NUCLEOTIDE SEQUENCE [LARGE SCALE GENOMIC DNA]</scope>
    <source>
        <tissue evidence="2">Leaf</tissue>
    </source>
</reference>
<dbReference type="EMBL" id="JARKNE010000013">
    <property type="protein sequence ID" value="KAK5772354.1"/>
    <property type="molecule type" value="Genomic_DNA"/>
</dbReference>
<keyword evidence="3" id="KW-1185">Reference proteome</keyword>
<gene>
    <name evidence="2" type="ORF">PVK06_048639</name>
</gene>
<dbReference type="Proteomes" id="UP001358586">
    <property type="component" value="Chromosome 13"/>
</dbReference>
<sequence length="125" mass="14132">MSAFPTFPKELLSDPKDEDKDEVEATVTSTSTHPATVEKVTKEKEGEEEKIESVNIDSVKKGDNMNPTFAPQEPITHCTPIGARMCRHDEENEKNEEENERSEILPWQKVEWIANTNAMTILGKC</sequence>
<organism evidence="2 3">
    <name type="scientific">Gossypium arboreum</name>
    <name type="common">Tree cotton</name>
    <name type="synonym">Gossypium nanking</name>
    <dbReference type="NCBI Taxonomy" id="29729"/>
    <lineage>
        <taxon>Eukaryota</taxon>
        <taxon>Viridiplantae</taxon>
        <taxon>Streptophyta</taxon>
        <taxon>Embryophyta</taxon>
        <taxon>Tracheophyta</taxon>
        <taxon>Spermatophyta</taxon>
        <taxon>Magnoliopsida</taxon>
        <taxon>eudicotyledons</taxon>
        <taxon>Gunneridae</taxon>
        <taxon>Pentapetalae</taxon>
        <taxon>rosids</taxon>
        <taxon>malvids</taxon>
        <taxon>Malvales</taxon>
        <taxon>Malvaceae</taxon>
        <taxon>Malvoideae</taxon>
        <taxon>Gossypium</taxon>
    </lineage>
</organism>
<comment type="caution">
    <text evidence="2">The sequence shown here is derived from an EMBL/GenBank/DDBJ whole genome shotgun (WGS) entry which is preliminary data.</text>
</comment>
<proteinExistence type="predicted"/>
<evidence type="ECO:0000256" key="1">
    <source>
        <dbReference type="SAM" id="MobiDB-lite"/>
    </source>
</evidence>
<name>A0ABR0MJ67_GOSAR</name>
<protein>
    <submittedName>
        <fullName evidence="2">Uncharacterized protein</fullName>
    </submittedName>
</protein>
<evidence type="ECO:0000313" key="3">
    <source>
        <dbReference type="Proteomes" id="UP001358586"/>
    </source>
</evidence>
<evidence type="ECO:0000313" key="2">
    <source>
        <dbReference type="EMBL" id="KAK5772354.1"/>
    </source>
</evidence>
<accession>A0ABR0MJ67</accession>